<dbReference type="InterPro" id="IPR006642">
    <property type="entry name" value="Rad18_UBZ4"/>
</dbReference>
<evidence type="ECO:0000313" key="9">
    <source>
        <dbReference type="Proteomes" id="UP000504611"/>
    </source>
</evidence>
<dbReference type="InterPro" id="IPR027417">
    <property type="entry name" value="P-loop_NTPase"/>
</dbReference>
<feature type="region of interest" description="Disordered" evidence="7">
    <location>
        <begin position="125"/>
        <end position="148"/>
    </location>
</feature>
<dbReference type="InterPro" id="IPR003959">
    <property type="entry name" value="ATPase_AAA_core"/>
</dbReference>
<evidence type="ECO:0000256" key="6">
    <source>
        <dbReference type="PROSITE-ProRule" id="PRU01256"/>
    </source>
</evidence>
<reference evidence="10" key="1">
    <citation type="submission" date="2025-08" db="UniProtKB">
        <authorList>
            <consortium name="RefSeq"/>
        </authorList>
    </citation>
    <scope>IDENTIFICATION</scope>
    <source>
        <tissue evidence="10">Muscle</tissue>
    </source>
</reference>
<dbReference type="GeneID" id="104941129"/>
<accession>A0A6I9MST4</accession>
<feature type="domain" description="UBZ4-type" evidence="8">
    <location>
        <begin position="12"/>
        <end position="39"/>
    </location>
</feature>
<dbReference type="GO" id="GO:0005634">
    <property type="term" value="C:nucleus"/>
    <property type="evidence" value="ECO:0007669"/>
    <property type="project" value="TreeGrafter"/>
</dbReference>
<dbReference type="Gene3D" id="3.40.50.300">
    <property type="entry name" value="P-loop containing nucleotide triphosphate hydrolases"/>
    <property type="match status" value="1"/>
</dbReference>
<keyword evidence="9" id="KW-1185">Reference proteome</keyword>
<dbReference type="SUPFAM" id="SSF52540">
    <property type="entry name" value="P-loop containing nucleoside triphosphate hydrolases"/>
    <property type="match status" value="1"/>
</dbReference>
<dbReference type="GO" id="GO:0006261">
    <property type="term" value="P:DNA-templated DNA replication"/>
    <property type="evidence" value="ECO:0007669"/>
    <property type="project" value="TreeGrafter"/>
</dbReference>
<name>A0A6I9MST4_9TELE</name>
<keyword evidence="5 6" id="KW-0234">DNA repair</keyword>
<dbReference type="GO" id="GO:0008047">
    <property type="term" value="F:enzyme activator activity"/>
    <property type="evidence" value="ECO:0007669"/>
    <property type="project" value="TreeGrafter"/>
</dbReference>
<keyword evidence="1" id="KW-0479">Metal-binding</keyword>
<evidence type="ECO:0000256" key="7">
    <source>
        <dbReference type="SAM" id="MobiDB-lite"/>
    </source>
</evidence>
<dbReference type="GO" id="GO:0017116">
    <property type="term" value="F:single-stranded DNA helicase activity"/>
    <property type="evidence" value="ECO:0007669"/>
    <property type="project" value="TreeGrafter"/>
</dbReference>
<gene>
    <name evidence="10" type="primary">LOC104941129</name>
</gene>
<dbReference type="GO" id="GO:0016887">
    <property type="term" value="F:ATP hydrolysis activity"/>
    <property type="evidence" value="ECO:0007669"/>
    <property type="project" value="InterPro"/>
</dbReference>
<protein>
    <submittedName>
        <fullName evidence="10">ATPase WRNIP1-like</fullName>
    </submittedName>
</protein>
<keyword evidence="2 6" id="KW-0227">DNA damage</keyword>
<dbReference type="GO" id="GO:0003677">
    <property type="term" value="F:DNA binding"/>
    <property type="evidence" value="ECO:0007669"/>
    <property type="project" value="InterPro"/>
</dbReference>
<dbReference type="OrthoDB" id="8942642at2759"/>
<dbReference type="PROSITE" id="PS51908">
    <property type="entry name" value="ZF_UBZ4"/>
    <property type="match status" value="1"/>
</dbReference>
<dbReference type="Gene3D" id="3.30.160.60">
    <property type="entry name" value="Classic Zinc Finger"/>
    <property type="match status" value="1"/>
</dbReference>
<dbReference type="PANTHER" id="PTHR13779:SF7">
    <property type="entry name" value="ATPASE WRNIP1"/>
    <property type="match status" value="1"/>
</dbReference>
<keyword evidence="3 6" id="KW-0863">Zinc-finger</keyword>
<evidence type="ECO:0000256" key="4">
    <source>
        <dbReference type="ARBA" id="ARBA00022833"/>
    </source>
</evidence>
<dbReference type="InterPro" id="IPR051314">
    <property type="entry name" value="AAA_ATPase_RarA/MGS1/WRNIP1"/>
</dbReference>
<evidence type="ECO:0000313" key="10">
    <source>
        <dbReference type="RefSeq" id="XP_010764485.1"/>
    </source>
</evidence>
<dbReference type="Proteomes" id="UP000504611">
    <property type="component" value="Unplaced"/>
</dbReference>
<evidence type="ECO:0000256" key="3">
    <source>
        <dbReference type="ARBA" id="ARBA00022771"/>
    </source>
</evidence>
<dbReference type="Pfam" id="PF00004">
    <property type="entry name" value="AAA"/>
    <property type="match status" value="1"/>
</dbReference>
<evidence type="ECO:0000256" key="5">
    <source>
        <dbReference type="ARBA" id="ARBA00023204"/>
    </source>
</evidence>
<dbReference type="AlphaFoldDB" id="A0A6I9MST4"/>
<dbReference type="KEGG" id="ncc:104941129"/>
<organism evidence="9 10">
    <name type="scientific">Notothenia coriiceps</name>
    <name type="common">black rockcod</name>
    <dbReference type="NCBI Taxonomy" id="8208"/>
    <lineage>
        <taxon>Eukaryota</taxon>
        <taxon>Metazoa</taxon>
        <taxon>Chordata</taxon>
        <taxon>Craniata</taxon>
        <taxon>Vertebrata</taxon>
        <taxon>Euteleostomi</taxon>
        <taxon>Actinopterygii</taxon>
        <taxon>Neopterygii</taxon>
        <taxon>Teleostei</taxon>
        <taxon>Neoteleostei</taxon>
        <taxon>Acanthomorphata</taxon>
        <taxon>Eupercaria</taxon>
        <taxon>Perciformes</taxon>
        <taxon>Notothenioidei</taxon>
        <taxon>Nototheniidae</taxon>
        <taxon>Notothenia</taxon>
    </lineage>
</organism>
<dbReference type="GO" id="GO:0008270">
    <property type="term" value="F:zinc ion binding"/>
    <property type="evidence" value="ECO:0007669"/>
    <property type="project" value="UniProtKB-KW"/>
</dbReference>
<dbReference type="RefSeq" id="XP_010764485.1">
    <property type="nucleotide sequence ID" value="XM_010766183.1"/>
</dbReference>
<evidence type="ECO:0000256" key="1">
    <source>
        <dbReference type="ARBA" id="ARBA00022723"/>
    </source>
</evidence>
<dbReference type="PANTHER" id="PTHR13779">
    <property type="entry name" value="WERNER HELICASE-INTERACTING PROTEIN 1 FAMILY MEMBER"/>
    <property type="match status" value="1"/>
</dbReference>
<proteinExistence type="predicted"/>
<dbReference type="GO" id="GO:0000731">
    <property type="term" value="P:DNA synthesis involved in DNA repair"/>
    <property type="evidence" value="ECO:0007669"/>
    <property type="project" value="TreeGrafter"/>
</dbReference>
<dbReference type="CDD" id="cd00009">
    <property type="entry name" value="AAA"/>
    <property type="match status" value="1"/>
</dbReference>
<dbReference type="SMART" id="SM00734">
    <property type="entry name" value="ZnF_Rad18"/>
    <property type="match status" value="1"/>
</dbReference>
<keyword evidence="4" id="KW-0862">Zinc</keyword>
<dbReference type="GO" id="GO:0005524">
    <property type="term" value="F:ATP binding"/>
    <property type="evidence" value="ECO:0007669"/>
    <property type="project" value="InterPro"/>
</dbReference>
<evidence type="ECO:0000256" key="2">
    <source>
        <dbReference type="ARBA" id="ARBA00022763"/>
    </source>
</evidence>
<sequence>MASEMSSPTLDAVQCPVCLIDFTPGTINRHLDVCLLKSVADSSPSTTEESEPPLKKYRINATAEAEPPSTTASSPSSVAGAASSVFSLFQTNKSKRLAPGERNGFLSSKQSPVNKGVKRNLLAEAEPGPAAGTEDMKSPGLNGHALKTSTDLSPRTLLTSNKPLAEILRPNTLEEYFGQSKVVGQQTLLRSLLDSQDIPSLILWGPPGCGKTTLAHIIASSSKKKGTARFVSLSATSTSTNEVREVIKQAQNELRLCKRRTILFIDEIHRFNKSQQVEY</sequence>
<evidence type="ECO:0000259" key="8">
    <source>
        <dbReference type="PROSITE" id="PS51908"/>
    </source>
</evidence>